<sequence length="566" mass="64782">MVAIMRKEFWSILLFLLSVKLYGQVSFYAETNTKEVKANEPVLFTIMLELNGNEYRQESLIRLPDLSKFEVLSDGSSRNIFLDPDKNIMVDQIVYQILIVPKKIGKLKIGSALVTVNGKIYKTEPFEVSVTGREALSNNKISDDIQLKLQVKSHSVYQHQGAVVELKAYAKNIDYFQRIHDIKLPKDGDNRFYLISGRSDDIEPLEGNILLSQVLGVYVMFPEKSGQVELPKISAKVAGTGKDEIIYSNSKNSIRVKPLPKEAPVGFKNAVGQFEIASDNVVKEVKKGVPFYFTVRLKGVGNLDRLQFPALVSNKDYRVYPPKITKNIAVTQYGMKGSLVAKYLVVPNVLGDIKLELEPLVYFDPKKESYHTLELNEVNLLVASDSLDKSKTNTLDKVIDNTNYVLETVQLPKIKNETFKSSENTKWYLLGGLLLLSSFLGGFLLSKRLKKNGNATDVKSDLKVQHYRIIDFEDDYRVLRESLEYKNYPMFFDTFDKMKIKVQHYFNTNSINIQSVIEEKKGYFIAEEYRQLVSNIEIEKYAPVKDEEQLNELYYKIINLHNKMMV</sequence>
<keyword evidence="1" id="KW-0472">Membrane</keyword>
<dbReference type="InterPro" id="IPR025738">
    <property type="entry name" value="BatD"/>
</dbReference>
<accession>A0AAP6LJZ7</accession>
<dbReference type="PANTHER" id="PTHR40940">
    <property type="entry name" value="PROTEIN BATD-RELATED"/>
    <property type="match status" value="1"/>
</dbReference>
<comment type="caution">
    <text evidence="2">The sequence shown here is derived from an EMBL/GenBank/DDBJ whole genome shotgun (WGS) entry which is preliminary data.</text>
</comment>
<dbReference type="EMBL" id="JAQZHK010000005">
    <property type="protein sequence ID" value="MDY3513104.1"/>
    <property type="molecule type" value="Genomic_DNA"/>
</dbReference>
<dbReference type="PANTHER" id="PTHR40940:SF2">
    <property type="entry name" value="BATD"/>
    <property type="match status" value="1"/>
</dbReference>
<name>A0AAP6LJZ7_RIEAN</name>
<evidence type="ECO:0000313" key="3">
    <source>
        <dbReference type="Proteomes" id="UP001284033"/>
    </source>
</evidence>
<protein>
    <submittedName>
        <fullName evidence="2">BatD family protein</fullName>
    </submittedName>
</protein>
<dbReference type="Proteomes" id="UP001284033">
    <property type="component" value="Unassembled WGS sequence"/>
</dbReference>
<reference evidence="2" key="1">
    <citation type="submission" date="2023-01" db="EMBL/GenBank/DDBJ databases">
        <title>Genome-based studies on antimicrobial resistance profiles of Riemerella anatipestifer in China, 1994 to 2021.</title>
        <authorList>
            <person name="Yang Z."/>
            <person name="Zhu D."/>
        </authorList>
    </citation>
    <scope>NUCLEOTIDE SEQUENCE</scope>
    <source>
        <strain evidence="2">RCAD1218</strain>
    </source>
</reference>
<organism evidence="2 3">
    <name type="scientific">Riemerella anatipestifer</name>
    <name type="common">Moraxella anatipestifer</name>
    <dbReference type="NCBI Taxonomy" id="34085"/>
    <lineage>
        <taxon>Bacteria</taxon>
        <taxon>Pseudomonadati</taxon>
        <taxon>Bacteroidota</taxon>
        <taxon>Flavobacteriia</taxon>
        <taxon>Flavobacteriales</taxon>
        <taxon>Weeksellaceae</taxon>
        <taxon>Riemerella</taxon>
    </lineage>
</organism>
<feature type="transmembrane region" description="Helical" evidence="1">
    <location>
        <begin position="427"/>
        <end position="445"/>
    </location>
</feature>
<keyword evidence="1" id="KW-1133">Transmembrane helix</keyword>
<dbReference type="AlphaFoldDB" id="A0AAP6LJZ7"/>
<keyword evidence="1" id="KW-0812">Transmembrane</keyword>
<dbReference type="RefSeq" id="WP_340299485.1">
    <property type="nucleotide sequence ID" value="NZ_JAFELY010000008.1"/>
</dbReference>
<evidence type="ECO:0000256" key="1">
    <source>
        <dbReference type="SAM" id="Phobius"/>
    </source>
</evidence>
<proteinExistence type="predicted"/>
<gene>
    <name evidence="2" type="ORF">PG303_07750</name>
</gene>
<evidence type="ECO:0000313" key="2">
    <source>
        <dbReference type="EMBL" id="MDY3513104.1"/>
    </source>
</evidence>
<dbReference type="Pfam" id="PF13584">
    <property type="entry name" value="BatD"/>
    <property type="match status" value="1"/>
</dbReference>